<dbReference type="PANTHER" id="PTHR47495:SF2">
    <property type="entry name" value="ALDEHYDE DEHYDROGENASE"/>
    <property type="match status" value="1"/>
</dbReference>
<evidence type="ECO:0000259" key="1">
    <source>
        <dbReference type="SMART" id="SM01008"/>
    </source>
</evidence>
<dbReference type="SMART" id="SM01008">
    <property type="entry name" value="Ald_Xan_dh_C"/>
    <property type="match status" value="1"/>
</dbReference>
<dbReference type="SUPFAM" id="SSF56003">
    <property type="entry name" value="Molybdenum cofactor-binding domain"/>
    <property type="match status" value="2"/>
</dbReference>
<dbReference type="InterPro" id="IPR052516">
    <property type="entry name" value="N-heterocyclic_Hydroxylase"/>
</dbReference>
<dbReference type="InterPro" id="IPR008274">
    <property type="entry name" value="AldOxase/xan_DH_MoCoBD1"/>
</dbReference>
<proteinExistence type="predicted"/>
<dbReference type="PANTHER" id="PTHR47495">
    <property type="entry name" value="ALDEHYDE DEHYDROGENASE"/>
    <property type="match status" value="1"/>
</dbReference>
<dbReference type="GO" id="GO:0016491">
    <property type="term" value="F:oxidoreductase activity"/>
    <property type="evidence" value="ECO:0007669"/>
    <property type="project" value="InterPro"/>
</dbReference>
<dbReference type="InterPro" id="IPR006311">
    <property type="entry name" value="TAT_signal"/>
</dbReference>
<evidence type="ECO:0000313" key="3">
    <source>
        <dbReference type="Proteomes" id="UP000249364"/>
    </source>
</evidence>
<reference evidence="2 3" key="1">
    <citation type="submission" date="2018-06" db="EMBL/GenBank/DDBJ databases">
        <title>Genomic Encyclopedia of Archaeal and Bacterial Type Strains, Phase II (KMG-II): from individual species to whole genera.</title>
        <authorList>
            <person name="Goeker M."/>
        </authorList>
    </citation>
    <scope>NUCLEOTIDE SEQUENCE [LARGE SCALE GENOMIC DNA]</scope>
    <source>
        <strain evidence="2 3">DSM 13087</strain>
    </source>
</reference>
<dbReference type="RefSeq" id="WP_071468848.1">
    <property type="nucleotide sequence ID" value="NZ_MEHT01000009.1"/>
</dbReference>
<protein>
    <submittedName>
        <fullName evidence="2">Isoquinoline 1-oxidoreductase beta subunit</fullName>
    </submittedName>
</protein>
<dbReference type="InterPro" id="IPR046867">
    <property type="entry name" value="AldOxase/xan_DH_MoCoBD2"/>
</dbReference>
<gene>
    <name evidence="2" type="ORF">LY56_00061</name>
</gene>
<comment type="caution">
    <text evidence="2">The sequence shown here is derived from an EMBL/GenBank/DDBJ whole genome shotgun (WGS) entry which is preliminary data.</text>
</comment>
<dbReference type="Gene3D" id="3.30.365.10">
    <property type="entry name" value="Aldehyde oxidase/xanthine dehydrogenase, molybdopterin binding domain"/>
    <property type="match status" value="4"/>
</dbReference>
<dbReference type="OrthoDB" id="9767994at2"/>
<dbReference type="PIRSF" id="PIRSF036389">
    <property type="entry name" value="IOR_B"/>
    <property type="match status" value="1"/>
</dbReference>
<evidence type="ECO:0000313" key="2">
    <source>
        <dbReference type="EMBL" id="PZX47914.1"/>
    </source>
</evidence>
<dbReference type="InterPro" id="IPR012368">
    <property type="entry name" value="OxRdtase_Mopterin-bd_su_IorB"/>
</dbReference>
<dbReference type="EMBL" id="QKZQ01000001">
    <property type="protein sequence ID" value="PZX47914.1"/>
    <property type="molecule type" value="Genomic_DNA"/>
</dbReference>
<dbReference type="InterPro" id="IPR000674">
    <property type="entry name" value="Ald_Oxase/Xan_DH_a/b"/>
</dbReference>
<dbReference type="PROSITE" id="PS51318">
    <property type="entry name" value="TAT"/>
    <property type="match status" value="1"/>
</dbReference>
<organism evidence="2 3">
    <name type="scientific">Roseinatronobacter thiooxidans</name>
    <dbReference type="NCBI Taxonomy" id="121821"/>
    <lineage>
        <taxon>Bacteria</taxon>
        <taxon>Pseudomonadati</taxon>
        <taxon>Pseudomonadota</taxon>
        <taxon>Alphaproteobacteria</taxon>
        <taxon>Rhodobacterales</taxon>
        <taxon>Paracoccaceae</taxon>
        <taxon>Roseinatronobacter</taxon>
    </lineage>
</organism>
<dbReference type="AlphaFoldDB" id="A0A2W7QHH9"/>
<dbReference type="Proteomes" id="UP000249364">
    <property type="component" value="Unassembled WGS sequence"/>
</dbReference>
<feature type="domain" description="Aldehyde oxidase/xanthine dehydrogenase a/b hammerhead" evidence="1">
    <location>
        <begin position="236"/>
        <end position="314"/>
    </location>
</feature>
<name>A0A2W7QHH9_9RHOB</name>
<sequence length="742" mass="78821">MSRLGKITRRTLLVGAVAVAGGAAFGIYQIRKPVTNPLRPEQGASLNPYVIIDQHGISIIAPRAEMGQGVHTTLAALVAEELDADWESVRVLHGPPAAAYFNAALAHGALPVPGYAMQDWQRSVTEGLGAATKLLGLQVTGGSTSTIDGFTRMRMAGASAREALKAVAAERLGVEIGALRTESGQVIAPDGTEIDYRDLAEAAATRPVPQVALRNPDDWKLLGRSLPRSDMRAKVTGQAQFSTDINLDGMKFATVRVCPYLGGGMAGFDPAPALALPGVEQVLDLGDGIAVVASNTWAAMQGAEAVQIDWTPSPLPATTDEMLDQIARAFDTRPNSTMRDQGSPDDLAAQIEVEYRAPFLAHSTMEPMGATALLQDGHLTLWVGNQAPREHAKVAADAAGIAVEDVTLHTVFLGGGFGRRVETDITRQAAALAAMLPQTPIRLTWSREEDMRHDFYRPAAIARMRGAVSDGRAVLFDAKIAAPSVTRAAIGRMIGREMGGPDKGHVEGAFDQPYAIPNYRVAGHLADLDVPIGFWRAVGNSFNGFFHESFIDELAHAAGRDPLQFRLDHVSAESPVAGGVLEAVRDLSGWGAPVPEGVGRGVAMTWSFGTPTAVVIDLEREGGKIRIARAFIACDPGLVLDPAIVRAQMESGLIYGLSAALMGEITFTDGRADQGNFPEYDALRIFNTPRIEVAIVQDNPHMGGVGEPGTPPAMPALANALFALTGQRVRELPLIKHADFLV</sequence>
<dbReference type="InterPro" id="IPR037165">
    <property type="entry name" value="AldOxase/xan_DH_Mopterin-bd_sf"/>
</dbReference>
<accession>A0A2W7QHH9</accession>
<dbReference type="Pfam" id="PF02738">
    <property type="entry name" value="MoCoBD_1"/>
    <property type="match status" value="1"/>
</dbReference>
<keyword evidence="3" id="KW-1185">Reference proteome</keyword>
<dbReference type="Gene3D" id="3.90.1170.50">
    <property type="entry name" value="Aldehyde oxidase/xanthine dehydrogenase, a/b hammerhead"/>
    <property type="match status" value="1"/>
</dbReference>
<dbReference type="STRING" id="121821.GCA_001870675_02133"/>
<dbReference type="Pfam" id="PF20256">
    <property type="entry name" value="MoCoBD_2"/>
    <property type="match status" value="1"/>
</dbReference>